<dbReference type="InterPro" id="IPR002138">
    <property type="entry name" value="Pept_C14_p10"/>
</dbReference>
<organism evidence="6 7">
    <name type="scientific">Orchesella cincta</name>
    <name type="common">Springtail</name>
    <name type="synonym">Podura cincta</name>
    <dbReference type="NCBI Taxonomy" id="48709"/>
    <lineage>
        <taxon>Eukaryota</taxon>
        <taxon>Metazoa</taxon>
        <taxon>Ecdysozoa</taxon>
        <taxon>Arthropoda</taxon>
        <taxon>Hexapoda</taxon>
        <taxon>Collembola</taxon>
        <taxon>Entomobryomorpha</taxon>
        <taxon>Entomobryoidea</taxon>
        <taxon>Orchesellidae</taxon>
        <taxon>Orchesellinae</taxon>
        <taxon>Orchesella</taxon>
    </lineage>
</organism>
<evidence type="ECO:0000313" key="7">
    <source>
        <dbReference type="Proteomes" id="UP000094527"/>
    </source>
</evidence>
<dbReference type="InterPro" id="IPR002398">
    <property type="entry name" value="Pept_C14"/>
</dbReference>
<dbReference type="OrthoDB" id="6097640at2759"/>
<dbReference type="PANTHER" id="PTHR47901">
    <property type="entry name" value="CASPASE RECRUITMENT DOMAIN-CONTAINING PROTEIN 18"/>
    <property type="match status" value="1"/>
</dbReference>
<keyword evidence="3" id="KW-0053">Apoptosis</keyword>
<gene>
    <name evidence="6" type="ORF">Ocin01_17678</name>
</gene>
<dbReference type="PANTHER" id="PTHR47901:SF8">
    <property type="entry name" value="CASPASE-3"/>
    <property type="match status" value="1"/>
</dbReference>
<keyword evidence="7" id="KW-1185">Reference proteome</keyword>
<dbReference type="GO" id="GO:0006915">
    <property type="term" value="P:apoptotic process"/>
    <property type="evidence" value="ECO:0007669"/>
    <property type="project" value="UniProtKB-KW"/>
</dbReference>
<comment type="caution">
    <text evidence="6">The sequence shown here is derived from an EMBL/GenBank/DDBJ whole genome shotgun (WGS) entry which is preliminary data.</text>
</comment>
<protein>
    <submittedName>
        <fullName evidence="6">Caspase-13</fullName>
    </submittedName>
</protein>
<dbReference type="GO" id="GO:0006508">
    <property type="term" value="P:proteolysis"/>
    <property type="evidence" value="ECO:0007669"/>
    <property type="project" value="UniProtKB-KW"/>
</dbReference>
<dbReference type="AlphaFoldDB" id="A0A1D2M7Q7"/>
<evidence type="ECO:0000256" key="2">
    <source>
        <dbReference type="ARBA" id="ARBA00022670"/>
    </source>
</evidence>
<evidence type="ECO:0000313" key="6">
    <source>
        <dbReference type="EMBL" id="ODM89003.1"/>
    </source>
</evidence>
<dbReference type="STRING" id="48709.A0A1D2M7Q7"/>
<dbReference type="PRINTS" id="PR00376">
    <property type="entry name" value="IL1BCENZYME"/>
</dbReference>
<dbReference type="SMART" id="SM00115">
    <property type="entry name" value="CASc"/>
    <property type="match status" value="1"/>
</dbReference>
<feature type="domain" description="Caspase family p10" evidence="5">
    <location>
        <begin position="292"/>
        <end position="374"/>
    </location>
</feature>
<dbReference type="InterPro" id="IPR029030">
    <property type="entry name" value="Caspase-like_dom_sf"/>
</dbReference>
<dbReference type="PROSITE" id="PS50207">
    <property type="entry name" value="CASPASE_P10"/>
    <property type="match status" value="1"/>
</dbReference>
<dbReference type="GO" id="GO:0004197">
    <property type="term" value="F:cysteine-type endopeptidase activity"/>
    <property type="evidence" value="ECO:0007669"/>
    <property type="project" value="InterPro"/>
</dbReference>
<dbReference type="EMBL" id="LJIJ01002985">
    <property type="protein sequence ID" value="ODM89003.1"/>
    <property type="molecule type" value="Genomic_DNA"/>
</dbReference>
<proteinExistence type="inferred from homology"/>
<dbReference type="Proteomes" id="UP000094527">
    <property type="component" value="Unassembled WGS sequence"/>
</dbReference>
<sequence>MVSNNIIFWNKHHPQELLHLTPTDKSDRLVKVLQTKLNGFDILIVTLCDPDIQQYAPAKRLLEGRYAYYVEQRQQQPPVAFLDLEIAQTIPPNAFPAHILPLPPGSSSRTLYLKGKRCPFQLHSLVPSQPLPRNCFYALPPKGKGYVFILNIIQIDREERRRGAYNDTKYMTKLWEGLGLTIFPEDEDFRVADYKSEQMIRKQLGLFKQKCIDDKVDCFVIFFGSHGYSDLIMTRIRKVLKENLNGVEREKRVARIFLVQACQNAPSQELLQLFHSSQNSLQTTEEDMTGTKDTLYMKAQLTNYEAGRDEVCGSYFVIVLTCVLMAKANNTPLSDMIYEIQQLLQKVSVEAGAKVRQLPPARTIWITSPFYFFTK</sequence>
<dbReference type="Pfam" id="PF00656">
    <property type="entry name" value="Peptidase_C14"/>
    <property type="match status" value="1"/>
</dbReference>
<name>A0A1D2M7Q7_ORCCI</name>
<keyword evidence="4" id="KW-0378">Hydrolase</keyword>
<keyword evidence="2" id="KW-0645">Protease</keyword>
<dbReference type="SUPFAM" id="SSF52129">
    <property type="entry name" value="Caspase-like"/>
    <property type="match status" value="1"/>
</dbReference>
<comment type="similarity">
    <text evidence="1">Belongs to the peptidase C14A family.</text>
</comment>
<evidence type="ECO:0000256" key="3">
    <source>
        <dbReference type="ARBA" id="ARBA00022703"/>
    </source>
</evidence>
<dbReference type="InterPro" id="IPR015917">
    <property type="entry name" value="Pept_C14A"/>
</dbReference>
<reference evidence="6 7" key="1">
    <citation type="journal article" date="2016" name="Genome Biol. Evol.">
        <title>Gene Family Evolution Reflects Adaptation to Soil Environmental Stressors in the Genome of the Collembolan Orchesella cincta.</title>
        <authorList>
            <person name="Faddeeva-Vakhrusheva A."/>
            <person name="Derks M.F."/>
            <person name="Anvar S.Y."/>
            <person name="Agamennone V."/>
            <person name="Suring W."/>
            <person name="Smit S."/>
            <person name="van Straalen N.M."/>
            <person name="Roelofs D."/>
        </authorList>
    </citation>
    <scope>NUCLEOTIDE SEQUENCE [LARGE SCALE GENOMIC DNA]</scope>
    <source>
        <tissue evidence="6">Mixed pool</tissue>
    </source>
</reference>
<evidence type="ECO:0000259" key="5">
    <source>
        <dbReference type="PROSITE" id="PS50207"/>
    </source>
</evidence>
<dbReference type="InterPro" id="IPR011600">
    <property type="entry name" value="Pept_C14_caspase"/>
</dbReference>
<evidence type="ECO:0000256" key="1">
    <source>
        <dbReference type="ARBA" id="ARBA00010134"/>
    </source>
</evidence>
<accession>A0A1D2M7Q7</accession>
<dbReference type="Gene3D" id="3.40.50.1460">
    <property type="match status" value="1"/>
</dbReference>
<evidence type="ECO:0000256" key="4">
    <source>
        <dbReference type="ARBA" id="ARBA00022801"/>
    </source>
</evidence>